<dbReference type="Gene3D" id="3.40.50.720">
    <property type="entry name" value="NAD(P)-binding Rossmann-like Domain"/>
    <property type="match status" value="1"/>
</dbReference>
<sequence length="230" mass="24318">MTTPPPVAMISGASRGIGAAIAAALREGGWRLSLGVRNPGALDAAAGDLVCRFDALDPESERAWVAATVRHFGRIDGLVHNAGIMSSKSVLEADDADFDQLFGVNVKSPLRLTRLAWPHLVASQGRIVILASLSAKRVKAPRSSLYAMSKFAVLALAHGLRHCGKEDGVRSTAICPGFVATDMAAAVDGVDLDVLTRPEDVARIVRMVLELPATASIAEIPINWTVEDSF</sequence>
<keyword evidence="2" id="KW-1185">Reference proteome</keyword>
<evidence type="ECO:0000313" key="2">
    <source>
        <dbReference type="Proteomes" id="UP000613160"/>
    </source>
</evidence>
<comment type="caution">
    <text evidence="1">The sequence shown here is derived from an EMBL/GenBank/DDBJ whole genome shotgun (WGS) entry which is preliminary data.</text>
</comment>
<dbReference type="InterPro" id="IPR020904">
    <property type="entry name" value="Sc_DH/Rdtase_CS"/>
</dbReference>
<accession>A0A916XYU0</accession>
<dbReference type="PANTHER" id="PTHR43975:SF2">
    <property type="entry name" value="EG:BACR7A4.14 PROTEIN-RELATED"/>
    <property type="match status" value="1"/>
</dbReference>
<name>A0A916XYU0_9HYPH</name>
<proteinExistence type="predicted"/>
<dbReference type="InterPro" id="IPR036291">
    <property type="entry name" value="NAD(P)-bd_dom_sf"/>
</dbReference>
<dbReference type="PRINTS" id="PR00081">
    <property type="entry name" value="GDHRDH"/>
</dbReference>
<evidence type="ECO:0000313" key="1">
    <source>
        <dbReference type="EMBL" id="GGD21717.1"/>
    </source>
</evidence>
<dbReference type="PANTHER" id="PTHR43975">
    <property type="entry name" value="ZGC:101858"/>
    <property type="match status" value="1"/>
</dbReference>
<reference evidence="1" key="2">
    <citation type="submission" date="2020-09" db="EMBL/GenBank/DDBJ databases">
        <authorList>
            <person name="Sun Q."/>
            <person name="Zhou Y."/>
        </authorList>
    </citation>
    <scope>NUCLEOTIDE SEQUENCE</scope>
    <source>
        <strain evidence="1">CGMCC 1.15493</strain>
    </source>
</reference>
<dbReference type="AlphaFoldDB" id="A0A916XYU0"/>
<dbReference type="SUPFAM" id="SSF51735">
    <property type="entry name" value="NAD(P)-binding Rossmann-fold domains"/>
    <property type="match status" value="1"/>
</dbReference>
<dbReference type="Proteomes" id="UP000613160">
    <property type="component" value="Unassembled WGS sequence"/>
</dbReference>
<dbReference type="RefSeq" id="WP_188851176.1">
    <property type="nucleotide sequence ID" value="NZ_BMJJ01000005.1"/>
</dbReference>
<protein>
    <submittedName>
        <fullName evidence="1">Short-chain dehydrogenase</fullName>
    </submittedName>
</protein>
<reference evidence="1" key="1">
    <citation type="journal article" date="2014" name="Int. J. Syst. Evol. Microbiol.">
        <title>Complete genome sequence of Corynebacterium casei LMG S-19264T (=DSM 44701T), isolated from a smear-ripened cheese.</title>
        <authorList>
            <consortium name="US DOE Joint Genome Institute (JGI-PGF)"/>
            <person name="Walter F."/>
            <person name="Albersmeier A."/>
            <person name="Kalinowski J."/>
            <person name="Ruckert C."/>
        </authorList>
    </citation>
    <scope>NUCLEOTIDE SEQUENCE</scope>
    <source>
        <strain evidence="1">CGMCC 1.15493</strain>
    </source>
</reference>
<dbReference type="Pfam" id="PF00106">
    <property type="entry name" value="adh_short"/>
    <property type="match status" value="1"/>
</dbReference>
<dbReference type="EMBL" id="BMJJ01000005">
    <property type="protein sequence ID" value="GGD21717.1"/>
    <property type="molecule type" value="Genomic_DNA"/>
</dbReference>
<gene>
    <name evidence="1" type="ORF">GCM10011335_25810</name>
</gene>
<dbReference type="PROSITE" id="PS00061">
    <property type="entry name" value="ADH_SHORT"/>
    <property type="match status" value="1"/>
</dbReference>
<organism evidence="1 2">
    <name type="scientific">Aureimonas glaciei</name>
    <dbReference type="NCBI Taxonomy" id="1776957"/>
    <lineage>
        <taxon>Bacteria</taxon>
        <taxon>Pseudomonadati</taxon>
        <taxon>Pseudomonadota</taxon>
        <taxon>Alphaproteobacteria</taxon>
        <taxon>Hyphomicrobiales</taxon>
        <taxon>Aurantimonadaceae</taxon>
        <taxon>Aureimonas</taxon>
    </lineage>
</organism>
<dbReference type="InterPro" id="IPR002347">
    <property type="entry name" value="SDR_fam"/>
</dbReference>